<protein>
    <recommendedName>
        <fullName evidence="2">Phage tail lysozyme domain-containing protein</fullName>
    </recommendedName>
</protein>
<feature type="region of interest" description="Disordered" evidence="1">
    <location>
        <begin position="141"/>
        <end position="178"/>
    </location>
</feature>
<dbReference type="Proteomes" id="UP000217545">
    <property type="component" value="Chromosome"/>
</dbReference>
<dbReference type="InterPro" id="IPR041219">
    <property type="entry name" value="Phage_lysozyme2"/>
</dbReference>
<evidence type="ECO:0000259" key="2">
    <source>
        <dbReference type="Pfam" id="PF18013"/>
    </source>
</evidence>
<evidence type="ECO:0000313" key="4">
    <source>
        <dbReference type="Proteomes" id="UP000217545"/>
    </source>
</evidence>
<dbReference type="Pfam" id="PF18013">
    <property type="entry name" value="Phage_lysozyme2"/>
    <property type="match status" value="1"/>
</dbReference>
<dbReference type="RefSeq" id="WP_024097654.1">
    <property type="nucleotide sequence ID" value="NZ_CP010588.1"/>
</dbReference>
<dbReference type="AlphaFoldDB" id="A0AAC9Z9J1"/>
<accession>A0AAC9Z9J1</accession>
<proteinExistence type="predicted"/>
<feature type="domain" description="Phage tail lysozyme" evidence="2">
    <location>
        <begin position="4"/>
        <end position="136"/>
    </location>
</feature>
<evidence type="ECO:0000313" key="3">
    <source>
        <dbReference type="EMBL" id="ATF06310.1"/>
    </source>
</evidence>
<dbReference type="Gene3D" id="1.10.530.10">
    <property type="match status" value="1"/>
</dbReference>
<gene>
    <name evidence="3" type="ORF">PhaeoP63_02244</name>
</gene>
<name>A0AAC9Z9J1_9RHOB</name>
<dbReference type="GeneID" id="31846639"/>
<evidence type="ECO:0000256" key="1">
    <source>
        <dbReference type="SAM" id="MobiDB-lite"/>
    </source>
</evidence>
<sequence length="197" mass="21185">MASAQEVVNGLIARGLPRHIAIGVAGNMQIESDGFQTGVNEYAPVVPGSRGGYGLNQWTGPRRRQFESYAADRGVALDDLDAQLDFTMWELANTEKRAGTALSQAQTPAEAARIYSQQFLRPGIPHLDRRIEAANALAGGDFGGQPPQNALSAPMGQQGAPVNALAQQQPPQPPQMQQIDPRNFLTQVAPRAKLKFT</sequence>
<reference evidence="3 4" key="1">
    <citation type="journal article" date="2017" name="Front. Microbiol.">
        <title>Phaeobacter piscinae sp. nov., a species of the Roseobacter group and potential aquaculture probiont.</title>
        <authorList>
            <person name="Sonnenschein E.C."/>
            <person name="Phippen C.B.W."/>
            <person name="Nielsen K.F."/>
            <person name="Mateiu R.V."/>
            <person name="Melchiorsen J."/>
            <person name="Gram L."/>
            <person name="Overmann J."/>
            <person name="Freese H.M."/>
        </authorList>
    </citation>
    <scope>NUCLEOTIDE SEQUENCE [LARGE SCALE GENOMIC DNA]</scope>
    <source>
        <strain evidence="3 4">P63</strain>
    </source>
</reference>
<organism evidence="3 4">
    <name type="scientific">Phaeobacter gallaeciensis</name>
    <dbReference type="NCBI Taxonomy" id="60890"/>
    <lineage>
        <taxon>Bacteria</taxon>
        <taxon>Pseudomonadati</taxon>
        <taxon>Pseudomonadota</taxon>
        <taxon>Alphaproteobacteria</taxon>
        <taxon>Rhodobacterales</taxon>
        <taxon>Roseobacteraceae</taxon>
        <taxon>Phaeobacter</taxon>
    </lineage>
</organism>
<dbReference type="EMBL" id="CP010784">
    <property type="protein sequence ID" value="ATF06310.1"/>
    <property type="molecule type" value="Genomic_DNA"/>
</dbReference>